<dbReference type="Proteomes" id="UP001176961">
    <property type="component" value="Unassembled WGS sequence"/>
</dbReference>
<sequence>MDQNVLARICTRSNRIKKDIELKSAQAKFETPQRIGEYSVTCNRDLIPARARYLYGEETLINGKNVMMDLNQGFDVFMQKEEDREKTEKNFELKASERLDNFWKWIIMRAPKGSSVKKV</sequence>
<accession>A0AA36GLT2</accession>
<feature type="non-terminal residue" evidence="1">
    <location>
        <position position="119"/>
    </location>
</feature>
<gene>
    <name evidence="1" type="ORF">CYNAS_LOCUS6411</name>
</gene>
<keyword evidence="2" id="KW-1185">Reference proteome</keyword>
<protein>
    <submittedName>
        <fullName evidence="1">Uncharacterized protein</fullName>
    </submittedName>
</protein>
<reference evidence="1" key="1">
    <citation type="submission" date="2023-07" db="EMBL/GenBank/DDBJ databases">
        <authorList>
            <consortium name="CYATHOMIX"/>
        </authorList>
    </citation>
    <scope>NUCLEOTIDE SEQUENCE</scope>
    <source>
        <strain evidence="1">N/A</strain>
    </source>
</reference>
<evidence type="ECO:0000313" key="1">
    <source>
        <dbReference type="EMBL" id="CAJ0594428.1"/>
    </source>
</evidence>
<dbReference type="AlphaFoldDB" id="A0AA36GLT2"/>
<evidence type="ECO:0000313" key="2">
    <source>
        <dbReference type="Proteomes" id="UP001176961"/>
    </source>
</evidence>
<organism evidence="1 2">
    <name type="scientific">Cylicocyclus nassatus</name>
    <name type="common">Nematode worm</name>
    <dbReference type="NCBI Taxonomy" id="53992"/>
    <lineage>
        <taxon>Eukaryota</taxon>
        <taxon>Metazoa</taxon>
        <taxon>Ecdysozoa</taxon>
        <taxon>Nematoda</taxon>
        <taxon>Chromadorea</taxon>
        <taxon>Rhabditida</taxon>
        <taxon>Rhabditina</taxon>
        <taxon>Rhabditomorpha</taxon>
        <taxon>Strongyloidea</taxon>
        <taxon>Strongylidae</taxon>
        <taxon>Cylicocyclus</taxon>
    </lineage>
</organism>
<name>A0AA36GLT2_CYLNA</name>
<dbReference type="EMBL" id="CATQJL010000112">
    <property type="protein sequence ID" value="CAJ0594428.1"/>
    <property type="molecule type" value="Genomic_DNA"/>
</dbReference>
<comment type="caution">
    <text evidence="1">The sequence shown here is derived from an EMBL/GenBank/DDBJ whole genome shotgun (WGS) entry which is preliminary data.</text>
</comment>
<proteinExistence type="predicted"/>